<evidence type="ECO:0000259" key="21">
    <source>
        <dbReference type="PROSITE" id="PS51384"/>
    </source>
</evidence>
<dbReference type="InterPro" id="IPR036400">
    <property type="entry name" value="Cyt_B5-like_heme/steroid_sf"/>
</dbReference>
<dbReference type="PROSITE" id="PS00191">
    <property type="entry name" value="CYTOCHROME_B5_1"/>
    <property type="match status" value="1"/>
</dbReference>
<feature type="compositionally biased region" description="Basic and acidic residues" evidence="19">
    <location>
        <begin position="616"/>
        <end position="638"/>
    </location>
</feature>
<gene>
    <name evidence="22" type="ORF">VNO78_30953</name>
</gene>
<keyword evidence="11" id="KW-0560">Oxidoreductase</keyword>
<evidence type="ECO:0000256" key="15">
    <source>
        <dbReference type="ARBA" id="ARBA00023157"/>
    </source>
</evidence>
<keyword evidence="6 18" id="KW-0500">Molybdenum</keyword>
<evidence type="ECO:0000256" key="18">
    <source>
        <dbReference type="PIRSR" id="PIRSR000233-1"/>
    </source>
</evidence>
<dbReference type="Pfam" id="PF00174">
    <property type="entry name" value="Oxidored_molyb"/>
    <property type="match status" value="1"/>
</dbReference>
<dbReference type="InterPro" id="IPR001433">
    <property type="entry name" value="OxRdtase_FAD/NAD-bd"/>
</dbReference>
<keyword evidence="7" id="KW-0349">Heme</keyword>
<evidence type="ECO:0000256" key="8">
    <source>
        <dbReference type="ARBA" id="ARBA00022630"/>
    </source>
</evidence>
<dbReference type="InterPro" id="IPR001199">
    <property type="entry name" value="Cyt_B5-like_heme/steroid-bd"/>
</dbReference>
<evidence type="ECO:0000256" key="17">
    <source>
        <dbReference type="PIRNR" id="PIRNR000233"/>
    </source>
</evidence>
<dbReference type="InterPro" id="IPR036374">
    <property type="entry name" value="OxRdtase_Mopterin-bd_sf"/>
</dbReference>
<feature type="domain" description="Cytochrome b5 heme-binding" evidence="20">
    <location>
        <begin position="529"/>
        <end position="604"/>
    </location>
</feature>
<comment type="cofactor">
    <cofactor evidence="1">
        <name>heme</name>
        <dbReference type="ChEBI" id="CHEBI:30413"/>
    </cofactor>
</comment>
<evidence type="ECO:0000256" key="5">
    <source>
        <dbReference type="ARBA" id="ARBA00011738"/>
    </source>
</evidence>
<evidence type="ECO:0000256" key="2">
    <source>
        <dbReference type="ARBA" id="ARBA00001974"/>
    </source>
</evidence>
<dbReference type="SUPFAM" id="SSF52343">
    <property type="entry name" value="Ferredoxin reductase-like, C-terminal NADP-linked domain"/>
    <property type="match status" value="1"/>
</dbReference>
<dbReference type="AlphaFoldDB" id="A0AAN9RZ00"/>
<feature type="region of interest" description="Disordered" evidence="19">
    <location>
        <begin position="609"/>
        <end position="640"/>
    </location>
</feature>
<dbReference type="Pfam" id="PF00970">
    <property type="entry name" value="FAD_binding_6"/>
    <property type="match status" value="1"/>
</dbReference>
<dbReference type="Proteomes" id="UP001386955">
    <property type="component" value="Unassembled WGS sequence"/>
</dbReference>
<name>A0AAN9RZ00_PSOTE</name>
<comment type="subunit">
    <text evidence="5">Homodimer.</text>
</comment>
<accession>A0AAN9RZ00</accession>
<dbReference type="InterPro" id="IPR039261">
    <property type="entry name" value="FNR_nucleotide-bd"/>
</dbReference>
<dbReference type="GO" id="GO:0030151">
    <property type="term" value="F:molybdenum ion binding"/>
    <property type="evidence" value="ECO:0007669"/>
    <property type="project" value="InterPro"/>
</dbReference>
<dbReference type="EMBL" id="JAYMYS010000008">
    <property type="protein sequence ID" value="KAK7385239.1"/>
    <property type="molecule type" value="Genomic_DNA"/>
</dbReference>
<dbReference type="Pfam" id="PF03404">
    <property type="entry name" value="Mo-co_dimer"/>
    <property type="match status" value="1"/>
</dbReference>
<dbReference type="Gene3D" id="3.40.50.80">
    <property type="entry name" value="Nucleotide-binding domain of ferredoxin-NADP reductase (FNR) module"/>
    <property type="match status" value="1"/>
</dbReference>
<keyword evidence="15" id="KW-1015">Disulfide bond</keyword>
<comment type="cofactor">
    <cofactor evidence="2">
        <name>FAD</name>
        <dbReference type="ChEBI" id="CHEBI:57692"/>
    </cofactor>
</comment>
<evidence type="ECO:0000256" key="19">
    <source>
        <dbReference type="SAM" id="MobiDB-lite"/>
    </source>
</evidence>
<reference evidence="22 23" key="1">
    <citation type="submission" date="2024-01" db="EMBL/GenBank/DDBJ databases">
        <title>The genomes of 5 underutilized Papilionoideae crops provide insights into root nodulation and disease resistanc.</title>
        <authorList>
            <person name="Jiang F."/>
        </authorList>
    </citation>
    <scope>NUCLEOTIDE SEQUENCE [LARGE SCALE GENOMIC DNA]</scope>
    <source>
        <strain evidence="22">DUOXIRENSHENG_FW03</strain>
        <tissue evidence="22">Leaves</tissue>
    </source>
</reference>
<dbReference type="PANTHER" id="PTHR19372">
    <property type="entry name" value="SULFITE REDUCTASE"/>
    <property type="match status" value="1"/>
</dbReference>
<dbReference type="PROSITE" id="PS50255">
    <property type="entry name" value="CYTOCHROME_B5_2"/>
    <property type="match status" value="1"/>
</dbReference>
<comment type="catalytic activity">
    <reaction evidence="16">
        <text>nitrite + NAD(+) + H2O = nitrate + NADH + H(+)</text>
        <dbReference type="Rhea" id="RHEA:17913"/>
        <dbReference type="ChEBI" id="CHEBI:15377"/>
        <dbReference type="ChEBI" id="CHEBI:15378"/>
        <dbReference type="ChEBI" id="CHEBI:16301"/>
        <dbReference type="ChEBI" id="CHEBI:17632"/>
        <dbReference type="ChEBI" id="CHEBI:57540"/>
        <dbReference type="ChEBI" id="CHEBI:57945"/>
        <dbReference type="EC" id="1.7.1.1"/>
    </reaction>
</comment>
<dbReference type="InterPro" id="IPR014756">
    <property type="entry name" value="Ig_E-set"/>
</dbReference>
<dbReference type="SUPFAM" id="SSF56524">
    <property type="entry name" value="Oxidoreductase molybdopterin-binding domain"/>
    <property type="match status" value="1"/>
</dbReference>
<evidence type="ECO:0000256" key="13">
    <source>
        <dbReference type="ARBA" id="ARBA00023027"/>
    </source>
</evidence>
<dbReference type="GO" id="GO:0008482">
    <property type="term" value="F:sulfite oxidase activity"/>
    <property type="evidence" value="ECO:0007669"/>
    <property type="project" value="TreeGrafter"/>
</dbReference>
<dbReference type="InterPro" id="IPR017927">
    <property type="entry name" value="FAD-bd_FR_type"/>
</dbReference>
<dbReference type="PANTHER" id="PTHR19372:SF7">
    <property type="entry name" value="SULFITE OXIDASE, MITOCHONDRIAL"/>
    <property type="match status" value="1"/>
</dbReference>
<dbReference type="InterPro" id="IPR018506">
    <property type="entry name" value="Cyt_B5_heme-BS"/>
</dbReference>
<comment type="caution">
    <text evidence="22">The sequence shown here is derived from an EMBL/GenBank/DDBJ whole genome shotgun (WGS) entry which is preliminary data.</text>
</comment>
<keyword evidence="23" id="KW-1185">Reference proteome</keyword>
<dbReference type="InterPro" id="IPR005066">
    <property type="entry name" value="MoCF_OxRdtse_dimer"/>
</dbReference>
<comment type="function">
    <text evidence="3 17">Nitrate reductase is a key enzyme involved in the first step of nitrate assimilation in plants, fungi and bacteria.</text>
</comment>
<evidence type="ECO:0000256" key="3">
    <source>
        <dbReference type="ARBA" id="ARBA00003838"/>
    </source>
</evidence>
<dbReference type="Gene3D" id="2.60.40.650">
    <property type="match status" value="1"/>
</dbReference>
<evidence type="ECO:0000256" key="12">
    <source>
        <dbReference type="ARBA" id="ARBA00023004"/>
    </source>
</evidence>
<dbReference type="PROSITE" id="PS51384">
    <property type="entry name" value="FAD_FR"/>
    <property type="match status" value="1"/>
</dbReference>
<dbReference type="Gene3D" id="3.10.120.10">
    <property type="entry name" value="Cytochrome b5-like heme/steroid binding domain"/>
    <property type="match status" value="1"/>
</dbReference>
<dbReference type="FunFam" id="3.10.120.10:FF:000007">
    <property type="entry name" value="Sulfite oxidase, mitochondrial"/>
    <property type="match status" value="1"/>
</dbReference>
<dbReference type="InterPro" id="IPR008335">
    <property type="entry name" value="Mopterin_OxRdtase_euk"/>
</dbReference>
<dbReference type="GO" id="GO:0043546">
    <property type="term" value="F:molybdopterin cofactor binding"/>
    <property type="evidence" value="ECO:0007669"/>
    <property type="project" value="TreeGrafter"/>
</dbReference>
<dbReference type="GO" id="GO:0042128">
    <property type="term" value="P:nitrate assimilation"/>
    <property type="evidence" value="ECO:0007669"/>
    <property type="project" value="UniProtKB-KW"/>
</dbReference>
<evidence type="ECO:0000256" key="9">
    <source>
        <dbReference type="ARBA" id="ARBA00022723"/>
    </source>
</evidence>
<evidence type="ECO:0000256" key="6">
    <source>
        <dbReference type="ARBA" id="ARBA00022505"/>
    </source>
</evidence>
<dbReference type="Pfam" id="PF00173">
    <property type="entry name" value="Cyt-b5"/>
    <property type="match status" value="1"/>
</dbReference>
<keyword evidence="12" id="KW-0408">Iron</keyword>
<dbReference type="InterPro" id="IPR017938">
    <property type="entry name" value="Riboflavin_synthase-like_b-brl"/>
</dbReference>
<dbReference type="FunFam" id="2.60.40.650:FF:000001">
    <property type="entry name" value="Nitrate reductase"/>
    <property type="match status" value="1"/>
</dbReference>
<feature type="binding site" evidence="18">
    <location>
        <position position="181"/>
    </location>
    <ligand>
        <name>Mo-molybdopterin</name>
        <dbReference type="ChEBI" id="CHEBI:71302"/>
    </ligand>
    <ligandPart>
        <name>Mo</name>
        <dbReference type="ChEBI" id="CHEBI:28685"/>
    </ligandPart>
</feature>
<dbReference type="GO" id="GO:0006809">
    <property type="term" value="P:nitric oxide biosynthetic process"/>
    <property type="evidence" value="ECO:0007669"/>
    <property type="project" value="InterPro"/>
</dbReference>
<dbReference type="SUPFAM" id="SSF81296">
    <property type="entry name" value="E set domains"/>
    <property type="match status" value="1"/>
</dbReference>
<dbReference type="PIRSF" id="PIRSF000233">
    <property type="entry name" value="Nitr_rd_NADH"/>
    <property type="match status" value="1"/>
</dbReference>
<dbReference type="PRINTS" id="PR00371">
    <property type="entry name" value="FPNCR"/>
</dbReference>
<dbReference type="InterPro" id="IPR001709">
    <property type="entry name" value="Flavoprot_Pyr_Nucl_cyt_Rdtase"/>
</dbReference>
<keyword evidence="8" id="KW-0285">Flavoprotein</keyword>
<evidence type="ECO:0000256" key="4">
    <source>
        <dbReference type="ARBA" id="ARBA00006253"/>
    </source>
</evidence>
<comment type="similarity">
    <text evidence="4 17">Belongs to the nitrate reductase family.</text>
</comment>
<dbReference type="GO" id="GO:0020037">
    <property type="term" value="F:heme binding"/>
    <property type="evidence" value="ECO:0007669"/>
    <property type="project" value="InterPro"/>
</dbReference>
<dbReference type="FunFam" id="3.40.50.80:FF:000025">
    <property type="entry name" value="Nitrate reductase [NADH]"/>
    <property type="match status" value="1"/>
</dbReference>
<dbReference type="InterPro" id="IPR008333">
    <property type="entry name" value="Cbr1-like_FAD-bd_dom"/>
</dbReference>
<keyword evidence="9 18" id="KW-0479">Metal-binding</keyword>
<dbReference type="FunFam" id="2.40.30.10:FF:000021">
    <property type="entry name" value="NADH-cytochrome b5 reductase"/>
    <property type="match status" value="1"/>
</dbReference>
<dbReference type="GO" id="GO:0009703">
    <property type="term" value="F:nitrate reductase (NADH) activity"/>
    <property type="evidence" value="ECO:0007669"/>
    <property type="project" value="UniProtKB-EC"/>
</dbReference>
<evidence type="ECO:0000256" key="11">
    <source>
        <dbReference type="ARBA" id="ARBA00023002"/>
    </source>
</evidence>
<protein>
    <recommendedName>
        <fullName evidence="17">Nitrate reductase</fullName>
    </recommendedName>
</protein>
<evidence type="ECO:0000259" key="20">
    <source>
        <dbReference type="PROSITE" id="PS50255"/>
    </source>
</evidence>
<evidence type="ECO:0000313" key="22">
    <source>
        <dbReference type="EMBL" id="KAK7385239.1"/>
    </source>
</evidence>
<dbReference type="InterPro" id="IPR000572">
    <property type="entry name" value="OxRdtase_Mopterin-bd_dom"/>
</dbReference>
<dbReference type="PRINTS" id="PR00363">
    <property type="entry name" value="CYTOCHROMEB5"/>
</dbReference>
<evidence type="ECO:0000256" key="1">
    <source>
        <dbReference type="ARBA" id="ARBA00001971"/>
    </source>
</evidence>
<dbReference type="Gene3D" id="2.40.30.10">
    <property type="entry name" value="Translation factors"/>
    <property type="match status" value="1"/>
</dbReference>
<feature type="domain" description="FAD-binding FR-type" evidence="21">
    <location>
        <begin position="645"/>
        <end position="758"/>
    </location>
</feature>
<evidence type="ECO:0000256" key="14">
    <source>
        <dbReference type="ARBA" id="ARBA00023063"/>
    </source>
</evidence>
<keyword evidence="10" id="KW-0274">FAD</keyword>
<dbReference type="SUPFAM" id="SSF63380">
    <property type="entry name" value="Riboflavin synthase domain-like"/>
    <property type="match status" value="1"/>
</dbReference>
<dbReference type="Pfam" id="PF00175">
    <property type="entry name" value="NAD_binding_1"/>
    <property type="match status" value="1"/>
</dbReference>
<dbReference type="Gene3D" id="3.90.420.10">
    <property type="entry name" value="Oxidoreductase, molybdopterin-binding domain"/>
    <property type="match status" value="1"/>
</dbReference>
<sequence length="900" mass="101644">MQQNLPMKRPKPVALKLEEKLSVVNFVTMAVSVEKVPLERILSNPTRVPDPYSSSSDDEEEEHDLYIKDLIKDVHKDLEESVFDPRDENTVDNWVKRNPSMVRLAGKHPFNAEAPMDRIMHYGFVTPAELHYVRNHGRVAKGEWENWTVEVSGLVKRPTSFTMNQLVNDFPHREFPVLIVCSGTRRKELNLVKRTSGSNMTTGTASNSVWRGVTLRHLLKKCGILSRAKGATHVCFEGAEDLPGGGGSKYGTSITREEATDPSRDIMLAFLQNGEPLLPDHGYPVRLILPGFIGGRMVKWLKRIVVANHESQNYYHYRDNKILPSHVDSELANEQGWWDLQEYCLYELNINSVIIKPSHNEILAINPNTLSKPYLLRGYSYSGGGRRVILVEVTLDGGATWRLTTLERRERPNKYGKYWSWCFWSLEVEVRELLVARDIAVRAWDEGHNTQPEHLNWNLMGMLNNSWYRVKTSMGKPVKGEIGIVFAHPCLPGNLPGGWMEKEKHIEISVDKKPSMKKSGSSPDLTATVNKIPITEVRKHNHRDSAWIIIHGHVYDATKFLYDHPGGPDSILVNAGTDCTEDFDAIHSERARKLLENFRIGEIITTGYESEDEDSAPAKESVKEKAKAKESDAAEAESKVALNPRQKIHVKLVSKTEISHDVRRFRFALPKENQVLGLPVGKHVFLYAHTDENNLVVRAYTPTSRPEEVGYFDLVVKIYFKGVHPKFPNGGAMSQYLESLEIGSVLDVKGPLGHIEYTGKGNFIAHGEPKFAKRLAMLAGGTGITPIYQVIQAVLKDPEDRTEMFLVYSNKTESDILLREELDAWAKKHSDRFKVWYVVDKAGNDWAFSTGRVNESIMRVHLPGPSDALALACGPPPMIQLTVQPSLENIGYKKDDVLVF</sequence>
<dbReference type="GO" id="GO:0006790">
    <property type="term" value="P:sulfur compound metabolic process"/>
    <property type="evidence" value="ECO:0007669"/>
    <property type="project" value="TreeGrafter"/>
</dbReference>
<dbReference type="CDD" id="cd06183">
    <property type="entry name" value="cyt_b5_reduct_like"/>
    <property type="match status" value="1"/>
</dbReference>
<evidence type="ECO:0000256" key="10">
    <source>
        <dbReference type="ARBA" id="ARBA00022827"/>
    </source>
</evidence>
<organism evidence="22 23">
    <name type="scientific">Psophocarpus tetragonolobus</name>
    <name type="common">Winged bean</name>
    <name type="synonym">Dolichos tetragonolobus</name>
    <dbReference type="NCBI Taxonomy" id="3891"/>
    <lineage>
        <taxon>Eukaryota</taxon>
        <taxon>Viridiplantae</taxon>
        <taxon>Streptophyta</taxon>
        <taxon>Embryophyta</taxon>
        <taxon>Tracheophyta</taxon>
        <taxon>Spermatophyta</taxon>
        <taxon>Magnoliopsida</taxon>
        <taxon>eudicotyledons</taxon>
        <taxon>Gunneridae</taxon>
        <taxon>Pentapetalae</taxon>
        <taxon>rosids</taxon>
        <taxon>fabids</taxon>
        <taxon>Fabales</taxon>
        <taxon>Fabaceae</taxon>
        <taxon>Papilionoideae</taxon>
        <taxon>50 kb inversion clade</taxon>
        <taxon>NPAAA clade</taxon>
        <taxon>indigoferoid/millettioid clade</taxon>
        <taxon>Phaseoleae</taxon>
        <taxon>Psophocarpus</taxon>
    </lineage>
</organism>
<dbReference type="PRINTS" id="PR00406">
    <property type="entry name" value="CYTB5RDTASE"/>
</dbReference>
<dbReference type="SUPFAM" id="SSF55856">
    <property type="entry name" value="Cytochrome b5-like heme/steroid binding domain"/>
    <property type="match status" value="1"/>
</dbReference>
<dbReference type="SMART" id="SM01117">
    <property type="entry name" value="Cyt-b5"/>
    <property type="match status" value="1"/>
</dbReference>
<comment type="cofactor">
    <cofactor evidence="18">
        <name>Mo-molybdopterin</name>
        <dbReference type="ChEBI" id="CHEBI:71302"/>
    </cofactor>
    <text evidence="18">Binds 1 Mo-molybdopterin (Mo-MPT) cofactor per subunit.</text>
</comment>
<dbReference type="GO" id="GO:0009416">
    <property type="term" value="P:response to light stimulus"/>
    <property type="evidence" value="ECO:0007669"/>
    <property type="project" value="UniProtKB-ARBA"/>
</dbReference>
<keyword evidence="14 17" id="KW-0534">Nitrate assimilation</keyword>
<dbReference type="PRINTS" id="PR00407">
    <property type="entry name" value="EUMOPTERIN"/>
</dbReference>
<dbReference type="InterPro" id="IPR012137">
    <property type="entry name" value="Nitr_rd_NADH"/>
</dbReference>
<dbReference type="GO" id="GO:0050464">
    <property type="term" value="F:nitrate reductase (NADPH) activity"/>
    <property type="evidence" value="ECO:0007669"/>
    <property type="project" value="InterPro"/>
</dbReference>
<dbReference type="FunFam" id="3.90.420.10:FF:000003">
    <property type="entry name" value="Nitrate reductase"/>
    <property type="match status" value="1"/>
</dbReference>
<evidence type="ECO:0000256" key="7">
    <source>
        <dbReference type="ARBA" id="ARBA00022617"/>
    </source>
</evidence>
<evidence type="ECO:0000313" key="23">
    <source>
        <dbReference type="Proteomes" id="UP001386955"/>
    </source>
</evidence>
<evidence type="ECO:0000256" key="16">
    <source>
        <dbReference type="ARBA" id="ARBA00048748"/>
    </source>
</evidence>
<keyword evidence="13" id="KW-0520">NAD</keyword>
<proteinExistence type="inferred from homology"/>